<dbReference type="KEGG" id="bco:Bcell_3489"/>
<feature type="transmembrane region" description="Helical" evidence="2">
    <location>
        <begin position="6"/>
        <end position="23"/>
    </location>
</feature>
<reference evidence="3" key="1">
    <citation type="submission" date="2010-12" db="EMBL/GenBank/DDBJ databases">
        <title>Complete sequence of Bacillus cellulosilyticus DSM 2522.</title>
        <authorList>
            <consortium name="US DOE Joint Genome Institute"/>
            <person name="Lucas S."/>
            <person name="Copeland A."/>
            <person name="Lapidus A."/>
            <person name="Cheng J.-F."/>
            <person name="Bruce D."/>
            <person name="Goodwin L."/>
            <person name="Pitluck S."/>
            <person name="Chertkov O."/>
            <person name="Detter J.C."/>
            <person name="Han C."/>
            <person name="Tapia R."/>
            <person name="Land M."/>
            <person name="Hauser L."/>
            <person name="Jeffries C."/>
            <person name="Kyrpides N."/>
            <person name="Ivanova N."/>
            <person name="Mikhailova N."/>
            <person name="Brumm P."/>
            <person name="Mead D."/>
            <person name="Woyke T."/>
        </authorList>
    </citation>
    <scope>NUCLEOTIDE SEQUENCE [LARGE SCALE GENOMIC DNA]</scope>
    <source>
        <strain evidence="3">DSM 2522</strain>
    </source>
</reference>
<protein>
    <recommendedName>
        <fullName evidence="5">DUF2933 domain-containing protein</fullName>
    </recommendedName>
</protein>
<evidence type="ECO:0000256" key="1">
    <source>
        <dbReference type="SAM" id="Coils"/>
    </source>
</evidence>
<evidence type="ECO:0000256" key="2">
    <source>
        <dbReference type="SAM" id="Phobius"/>
    </source>
</evidence>
<evidence type="ECO:0008006" key="5">
    <source>
        <dbReference type="Google" id="ProtNLM"/>
    </source>
</evidence>
<keyword evidence="2" id="KW-0472">Membrane</keyword>
<dbReference type="HOGENOM" id="CLU_201582_1_0_9"/>
<keyword evidence="2" id="KW-1133">Transmembrane helix</keyword>
<dbReference type="Proteomes" id="UP000001401">
    <property type="component" value="Chromosome"/>
</dbReference>
<dbReference type="OrthoDB" id="2973041at2"/>
<feature type="coiled-coil region" evidence="1">
    <location>
        <begin position="36"/>
        <end position="63"/>
    </location>
</feature>
<proteinExistence type="predicted"/>
<organism evidence="3 4">
    <name type="scientific">Evansella cellulosilytica (strain ATCC 21833 / DSM 2522 / FERM P-1141 / JCM 9156 / N-4)</name>
    <name type="common">Bacillus cellulosilyticus</name>
    <dbReference type="NCBI Taxonomy" id="649639"/>
    <lineage>
        <taxon>Bacteria</taxon>
        <taxon>Bacillati</taxon>
        <taxon>Bacillota</taxon>
        <taxon>Bacilli</taxon>
        <taxon>Bacillales</taxon>
        <taxon>Bacillaceae</taxon>
        <taxon>Evansella</taxon>
    </lineage>
</organism>
<evidence type="ECO:0000313" key="3">
    <source>
        <dbReference type="EMBL" id="ADU31731.1"/>
    </source>
</evidence>
<sequence>MENLSYLALLACPLMMIAMLFFIKKMSDGGAKAKQSQELEKNLSKLVKQNEELTKEIESMKRSRL</sequence>
<keyword evidence="4" id="KW-1185">Reference proteome</keyword>
<accession>E6TQV6</accession>
<gene>
    <name evidence="3" type="ordered locus">Bcell_3489</name>
</gene>
<dbReference type="STRING" id="649639.Bcell_3489"/>
<evidence type="ECO:0000313" key="4">
    <source>
        <dbReference type="Proteomes" id="UP000001401"/>
    </source>
</evidence>
<keyword evidence="1" id="KW-0175">Coiled coil</keyword>
<name>E6TQV6_EVAC2</name>
<keyword evidence="2" id="KW-0812">Transmembrane</keyword>
<dbReference type="EMBL" id="CP002394">
    <property type="protein sequence ID" value="ADU31731.1"/>
    <property type="molecule type" value="Genomic_DNA"/>
</dbReference>
<dbReference type="AlphaFoldDB" id="E6TQV6"/>
<dbReference type="RefSeq" id="WP_013490062.1">
    <property type="nucleotide sequence ID" value="NC_014829.1"/>
</dbReference>